<evidence type="ECO:0000313" key="1">
    <source>
        <dbReference type="EMBL" id="PCD38661.1"/>
    </source>
</evidence>
<reference evidence="1 2" key="2">
    <citation type="journal article" date="2017" name="Sci. Rep.">
        <title>A mobile pathogenicity chromosome in Fusarium oxysporum for infection of multiple cucurbit species.</title>
        <authorList>
            <person name="van Dam P."/>
            <person name="Fokkens L."/>
            <person name="Ayukawa Y."/>
            <person name="van der Gragt M."/>
            <person name="Ter Horst A."/>
            <person name="Brankovics B."/>
            <person name="Houterman P.M."/>
            <person name="Arie T."/>
            <person name="Rep M."/>
        </authorList>
    </citation>
    <scope>NUCLEOTIDE SEQUENCE [LARGE SCALE GENOMIC DNA]</scope>
    <source>
        <strain evidence="1 2">Forc016</strain>
    </source>
</reference>
<dbReference type="STRING" id="327505.A0A2H3H7R8"/>
<reference evidence="1 2" key="1">
    <citation type="journal article" date="2016" name="Environ. Microbiol.">
        <title>Effector profiles distinguish formae speciales of Fusarium oxysporum.</title>
        <authorList>
            <person name="van Dam P."/>
            <person name="Fokkens L."/>
            <person name="Schmidt S.M."/>
            <person name="Linmans J.H."/>
            <person name="Kistler H.C."/>
            <person name="Ma L.J."/>
            <person name="Rep M."/>
        </authorList>
    </citation>
    <scope>NUCLEOTIDE SEQUENCE [LARGE SCALE GENOMIC DNA]</scope>
    <source>
        <strain evidence="1 2">Forc016</strain>
    </source>
</reference>
<proteinExistence type="predicted"/>
<organism evidence="1 2">
    <name type="scientific">Fusarium oxysporum f. sp. radicis-cucumerinum</name>
    <dbReference type="NCBI Taxonomy" id="327505"/>
    <lineage>
        <taxon>Eukaryota</taxon>
        <taxon>Fungi</taxon>
        <taxon>Dikarya</taxon>
        <taxon>Ascomycota</taxon>
        <taxon>Pezizomycotina</taxon>
        <taxon>Sordariomycetes</taxon>
        <taxon>Hypocreomycetidae</taxon>
        <taxon>Hypocreales</taxon>
        <taxon>Nectriaceae</taxon>
        <taxon>Fusarium</taxon>
        <taxon>Fusarium oxysporum species complex</taxon>
    </lineage>
</organism>
<comment type="caution">
    <text evidence="1">The sequence shown here is derived from an EMBL/GenBank/DDBJ whole genome shotgun (WGS) entry which is preliminary data.</text>
</comment>
<gene>
    <name evidence="1" type="ORF">AU210_007128</name>
</gene>
<evidence type="ECO:0008006" key="3">
    <source>
        <dbReference type="Google" id="ProtNLM"/>
    </source>
</evidence>
<dbReference type="EMBL" id="MABQ02000004">
    <property type="protein sequence ID" value="PCD38661.1"/>
    <property type="molecule type" value="Genomic_DNA"/>
</dbReference>
<dbReference type="AlphaFoldDB" id="A0A2H3H7R8"/>
<name>A0A2H3H7R8_FUSOX</name>
<sequence>MALNFSVDEALTQIKNDGFYLIRDPAIGSQIDEMIRSHSRFNFSDEKGFNFWRDNIQTDPRIRGIMNAMESDMGVKYLLGHRGSLLQDPTHIKTLRFGGQQPDILTIQVWPKGSDAIYYHRSHTVNLPKYRGPTGVWELIPKDLENSGCDGERADLEQGGIVIFDTRMAIDMVKGRSQYYSYFTEAMVKREHLVPLIPPPSQDINEVAKLGVHVGSRMDAATGVT</sequence>
<accession>A0A2H3H7R8</accession>
<evidence type="ECO:0000313" key="2">
    <source>
        <dbReference type="Proteomes" id="UP000219602"/>
    </source>
</evidence>
<protein>
    <recommendedName>
        <fullName evidence="3">Phytanoyl-CoA dioxygenase</fullName>
    </recommendedName>
</protein>
<dbReference type="Proteomes" id="UP000219602">
    <property type="component" value="Chromosome 5"/>
</dbReference>